<dbReference type="PROSITE" id="PS50020">
    <property type="entry name" value="WW_DOMAIN_2"/>
    <property type="match status" value="1"/>
</dbReference>
<comment type="caution">
    <text evidence="3">The sequence shown here is derived from an EMBL/GenBank/DDBJ whole genome shotgun (WGS) entry which is preliminary data.</text>
</comment>
<feature type="domain" description="WW" evidence="2">
    <location>
        <begin position="80"/>
        <end position="109"/>
    </location>
</feature>
<feature type="transmembrane region" description="Helical" evidence="1">
    <location>
        <begin position="37"/>
        <end position="57"/>
    </location>
</feature>
<proteinExistence type="predicted"/>
<evidence type="ECO:0000313" key="4">
    <source>
        <dbReference type="Proteomes" id="UP001434883"/>
    </source>
</evidence>
<keyword evidence="1" id="KW-0812">Transmembrane</keyword>
<keyword evidence="1" id="KW-0472">Membrane</keyword>
<dbReference type="CDD" id="cd00201">
    <property type="entry name" value="WW"/>
    <property type="match status" value="1"/>
</dbReference>
<dbReference type="EMBL" id="JAHRIN010025565">
    <property type="protein sequence ID" value="MEQ2199929.1"/>
    <property type="molecule type" value="Genomic_DNA"/>
</dbReference>
<dbReference type="InterPro" id="IPR001202">
    <property type="entry name" value="WW_dom"/>
</dbReference>
<reference evidence="3 4" key="1">
    <citation type="submission" date="2021-06" db="EMBL/GenBank/DDBJ databases">
        <authorList>
            <person name="Palmer J.M."/>
        </authorList>
    </citation>
    <scope>NUCLEOTIDE SEQUENCE [LARGE SCALE GENOMIC DNA]</scope>
    <source>
        <strain evidence="3 4">XC_2019</strain>
        <tissue evidence="3">Muscle</tissue>
    </source>
</reference>
<keyword evidence="1" id="KW-1133">Transmembrane helix</keyword>
<gene>
    <name evidence="3" type="ORF">XENOCAPTIV_017179</name>
</gene>
<evidence type="ECO:0000259" key="2">
    <source>
        <dbReference type="PROSITE" id="PS50020"/>
    </source>
</evidence>
<feature type="transmembrane region" description="Helical" evidence="1">
    <location>
        <begin position="69"/>
        <end position="95"/>
    </location>
</feature>
<dbReference type="Gene3D" id="2.20.70.10">
    <property type="match status" value="1"/>
</dbReference>
<name>A0ABV0QVS0_9TELE</name>
<evidence type="ECO:0000313" key="3">
    <source>
        <dbReference type="EMBL" id="MEQ2199929.1"/>
    </source>
</evidence>
<protein>
    <recommendedName>
        <fullName evidence="2">WW domain-containing protein</fullName>
    </recommendedName>
</protein>
<dbReference type="InterPro" id="IPR036020">
    <property type="entry name" value="WW_dom_sf"/>
</dbReference>
<dbReference type="Proteomes" id="UP001434883">
    <property type="component" value="Unassembled WGS sequence"/>
</dbReference>
<evidence type="ECO:0000256" key="1">
    <source>
        <dbReference type="SAM" id="Phobius"/>
    </source>
</evidence>
<accession>A0ABV0QVS0</accession>
<organism evidence="3 4">
    <name type="scientific">Xenoophorus captivus</name>
    <dbReference type="NCBI Taxonomy" id="1517983"/>
    <lineage>
        <taxon>Eukaryota</taxon>
        <taxon>Metazoa</taxon>
        <taxon>Chordata</taxon>
        <taxon>Craniata</taxon>
        <taxon>Vertebrata</taxon>
        <taxon>Euteleostomi</taxon>
        <taxon>Actinopterygii</taxon>
        <taxon>Neopterygii</taxon>
        <taxon>Teleostei</taxon>
        <taxon>Neoteleostei</taxon>
        <taxon>Acanthomorphata</taxon>
        <taxon>Ovalentaria</taxon>
        <taxon>Atherinomorphae</taxon>
        <taxon>Cyprinodontiformes</taxon>
        <taxon>Goodeidae</taxon>
        <taxon>Xenoophorus</taxon>
    </lineage>
</organism>
<dbReference type="SUPFAM" id="SSF51045">
    <property type="entry name" value="WW domain"/>
    <property type="match status" value="1"/>
</dbReference>
<keyword evidence="4" id="KW-1185">Reference proteome</keyword>
<sequence>MESVRNFEQWQSQRSQLQGAMHQFNQRYLYSVRNFSLHQFLCTSTCLFSLFSLFLQLSVLTCMFLSNKLFVLHLILNLFWIKFQHLSVIGVRYFVDHNTRTTTFSDPRTGKSSV</sequence>